<evidence type="ECO:0000256" key="1">
    <source>
        <dbReference type="SAM" id="SignalP"/>
    </source>
</evidence>
<feature type="chain" id="PRO_5018587228" description="Carboxypeptidase-like regulatory domain-containing protein" evidence="1">
    <location>
        <begin position="23"/>
        <end position="239"/>
    </location>
</feature>
<dbReference type="AlphaFoldDB" id="A0A3S4YHZ5"/>
<proteinExistence type="predicted"/>
<dbReference type="RefSeq" id="WP_128532352.1">
    <property type="nucleotide sequence ID" value="NZ_SBIW01000002.1"/>
</dbReference>
<gene>
    <name evidence="2" type="ORF">EPL05_04045</name>
</gene>
<dbReference type="OrthoDB" id="1118857at2"/>
<dbReference type="Proteomes" id="UP000286701">
    <property type="component" value="Unassembled WGS sequence"/>
</dbReference>
<evidence type="ECO:0000313" key="3">
    <source>
        <dbReference type="Proteomes" id="UP000286701"/>
    </source>
</evidence>
<name>A0A3S4YHZ5_9SPHI</name>
<reference evidence="2 3" key="1">
    <citation type="submission" date="2019-01" db="EMBL/GenBank/DDBJ databases">
        <title>Mucilaginibacter antarcticum sp. nov., isolated from antarctic soil.</title>
        <authorList>
            <person name="Yan Y.-Q."/>
            <person name="Du Z.-J."/>
        </authorList>
    </citation>
    <scope>NUCLEOTIDE SEQUENCE [LARGE SCALE GENOMIC DNA]</scope>
    <source>
        <strain evidence="2 3">F01003</strain>
    </source>
</reference>
<sequence>MHTYTRYFLLFAFCLAGPVAFAQGIFNGKVFEYKTRIGLANIWIENLRNKQNTLSDKTGKFSLPAKPGDLVLFKGFSYKNDTVLVTSLNSAEIFLQSQKIELKQVNISTTELAKKFKDYDQEYHGQPMVYHRDREGNLDGGINIRIHYWKKGEHDKAKLDKKLRDFETMDHIHGLFTPETIGKFVPLKGDEMDNFISLYTPSVKVFTSNDFNMVAYLSESYKKYQALPVEKRHPQPIGN</sequence>
<dbReference type="EMBL" id="SBIW01000002">
    <property type="protein sequence ID" value="RWY55555.1"/>
    <property type="molecule type" value="Genomic_DNA"/>
</dbReference>
<accession>A0A3S4YHZ5</accession>
<comment type="caution">
    <text evidence="2">The sequence shown here is derived from an EMBL/GenBank/DDBJ whole genome shotgun (WGS) entry which is preliminary data.</text>
</comment>
<evidence type="ECO:0008006" key="4">
    <source>
        <dbReference type="Google" id="ProtNLM"/>
    </source>
</evidence>
<organism evidence="2 3">
    <name type="scientific">Mucilaginibacter gilvus</name>
    <dbReference type="NCBI Taxonomy" id="2305909"/>
    <lineage>
        <taxon>Bacteria</taxon>
        <taxon>Pseudomonadati</taxon>
        <taxon>Bacteroidota</taxon>
        <taxon>Sphingobacteriia</taxon>
        <taxon>Sphingobacteriales</taxon>
        <taxon>Sphingobacteriaceae</taxon>
        <taxon>Mucilaginibacter</taxon>
    </lineage>
</organism>
<keyword evidence="3" id="KW-1185">Reference proteome</keyword>
<protein>
    <recommendedName>
        <fullName evidence="4">Carboxypeptidase-like regulatory domain-containing protein</fullName>
    </recommendedName>
</protein>
<keyword evidence="1" id="KW-0732">Signal</keyword>
<feature type="signal peptide" evidence="1">
    <location>
        <begin position="1"/>
        <end position="22"/>
    </location>
</feature>
<evidence type="ECO:0000313" key="2">
    <source>
        <dbReference type="EMBL" id="RWY55555.1"/>
    </source>
</evidence>